<keyword evidence="3" id="KW-1185">Reference proteome</keyword>
<gene>
    <name evidence="2" type="ORF">FSCOSCO3_A011465</name>
</gene>
<dbReference type="Proteomes" id="UP001314229">
    <property type="component" value="Unassembled WGS sequence"/>
</dbReference>
<feature type="compositionally biased region" description="Polar residues" evidence="1">
    <location>
        <begin position="1"/>
        <end position="11"/>
    </location>
</feature>
<reference evidence="2 3" key="1">
    <citation type="submission" date="2024-01" db="EMBL/GenBank/DDBJ databases">
        <authorList>
            <person name="Alioto T."/>
            <person name="Alioto T."/>
            <person name="Gomez Garrido J."/>
        </authorList>
    </citation>
    <scope>NUCLEOTIDE SEQUENCE [LARGE SCALE GENOMIC DNA]</scope>
</reference>
<evidence type="ECO:0000313" key="2">
    <source>
        <dbReference type="EMBL" id="CAK6961012.1"/>
    </source>
</evidence>
<comment type="caution">
    <text evidence="2">The sequence shown here is derived from an EMBL/GenBank/DDBJ whole genome shotgun (WGS) entry which is preliminary data.</text>
</comment>
<name>A0AAV1NN81_SCOSC</name>
<protein>
    <submittedName>
        <fullName evidence="2">Uncharacterized protein LOC128373941</fullName>
    </submittedName>
</protein>
<dbReference type="AlphaFoldDB" id="A0AAV1NN81"/>
<organism evidence="2 3">
    <name type="scientific">Scomber scombrus</name>
    <name type="common">Atlantic mackerel</name>
    <name type="synonym">Scomber vernalis</name>
    <dbReference type="NCBI Taxonomy" id="13677"/>
    <lineage>
        <taxon>Eukaryota</taxon>
        <taxon>Metazoa</taxon>
        <taxon>Chordata</taxon>
        <taxon>Craniata</taxon>
        <taxon>Vertebrata</taxon>
        <taxon>Euteleostomi</taxon>
        <taxon>Actinopterygii</taxon>
        <taxon>Neopterygii</taxon>
        <taxon>Teleostei</taxon>
        <taxon>Neoteleostei</taxon>
        <taxon>Acanthomorphata</taxon>
        <taxon>Pelagiaria</taxon>
        <taxon>Scombriformes</taxon>
        <taxon>Scombridae</taxon>
        <taxon>Scomber</taxon>
    </lineage>
</organism>
<feature type="region of interest" description="Disordered" evidence="1">
    <location>
        <begin position="1"/>
        <end position="21"/>
    </location>
</feature>
<accession>A0AAV1NN81</accession>
<evidence type="ECO:0000313" key="3">
    <source>
        <dbReference type="Proteomes" id="UP001314229"/>
    </source>
</evidence>
<evidence type="ECO:0000256" key="1">
    <source>
        <dbReference type="SAM" id="MobiDB-lite"/>
    </source>
</evidence>
<sequence length="324" mass="37458">MVFNLHQSAEQMETGEEELLEDEDPFRRNAQIIIEEMVELNTISSEHTTLYVDEFLHSIFFLGKIKNSPKYTPQMIVGDDEMYDALKEDYPRAFELYSSQLPKRSPLSCVLDMIVHLEGQQNEDLIIKRLQQLICRLKEDKRDELVSSTICVSQKSNIPNSDRYYGVSMSTSGREAGQIVIAASCLSIWDDYVAGAVMTYYPEWVKKKYFDGTIKLSEDVRCQAFSLCKGGPMLPCISCANLFGLMKSENKEWAYGNCAEAESLSNLLKQEENVKKKARPTSTLWTEKNRQRATERVMKYLRRTLLSIEFQWDDNFYTPQMEDI</sequence>
<dbReference type="EMBL" id="CAWUFR010000048">
    <property type="protein sequence ID" value="CAK6961012.1"/>
    <property type="molecule type" value="Genomic_DNA"/>
</dbReference>
<proteinExistence type="predicted"/>